<dbReference type="SUPFAM" id="SSF81296">
    <property type="entry name" value="E set domains"/>
    <property type="match status" value="1"/>
</dbReference>
<dbReference type="InterPro" id="IPR036846">
    <property type="entry name" value="GM2-AP_sf"/>
</dbReference>
<dbReference type="CDD" id="cd00917">
    <property type="entry name" value="PG-PI_TP"/>
    <property type="match status" value="1"/>
</dbReference>
<evidence type="ECO:0000256" key="5">
    <source>
        <dbReference type="ARBA" id="ARBA00022448"/>
    </source>
</evidence>
<keyword evidence="5" id="KW-0813">Transport</keyword>
<accession>A0A4Z0ACU0</accession>
<dbReference type="STRING" id="135208.A0A4Z0ACU0"/>
<feature type="domain" description="MD-2-related lipid-recognition" evidence="9">
    <location>
        <begin position="44"/>
        <end position="166"/>
    </location>
</feature>
<dbReference type="InterPro" id="IPR014756">
    <property type="entry name" value="Ig_E-set"/>
</dbReference>
<dbReference type="Pfam" id="PF02221">
    <property type="entry name" value="E1_DerP2_DerF2"/>
    <property type="match status" value="1"/>
</dbReference>
<reference evidence="10 11" key="1">
    <citation type="submission" date="2019-02" db="EMBL/GenBank/DDBJ databases">
        <title>Genome sequencing of the rare red list fungi Hericium alpestre (H. flagellum).</title>
        <authorList>
            <person name="Buettner E."/>
            <person name="Kellner H."/>
        </authorList>
    </citation>
    <scope>NUCLEOTIDE SEQUENCE [LARGE SCALE GENOMIC DNA]</scope>
    <source>
        <strain evidence="10 11">DSM 108284</strain>
    </source>
</reference>
<dbReference type="Gene3D" id="2.70.220.10">
    <property type="entry name" value="Ganglioside GM2 activator"/>
    <property type="match status" value="2"/>
</dbReference>
<dbReference type="SMART" id="SM00737">
    <property type="entry name" value="ML"/>
    <property type="match status" value="1"/>
</dbReference>
<evidence type="ECO:0000256" key="8">
    <source>
        <dbReference type="SAM" id="SignalP"/>
    </source>
</evidence>
<organism evidence="10 11">
    <name type="scientific">Hericium alpestre</name>
    <dbReference type="NCBI Taxonomy" id="135208"/>
    <lineage>
        <taxon>Eukaryota</taxon>
        <taxon>Fungi</taxon>
        <taxon>Dikarya</taxon>
        <taxon>Basidiomycota</taxon>
        <taxon>Agaricomycotina</taxon>
        <taxon>Agaricomycetes</taxon>
        <taxon>Russulales</taxon>
        <taxon>Hericiaceae</taxon>
        <taxon>Hericium</taxon>
    </lineage>
</organism>
<dbReference type="OrthoDB" id="6409159at2759"/>
<dbReference type="InterPro" id="IPR003172">
    <property type="entry name" value="ML_dom"/>
</dbReference>
<evidence type="ECO:0000256" key="2">
    <source>
        <dbReference type="ARBA" id="ARBA00006370"/>
    </source>
</evidence>
<comment type="caution">
    <text evidence="10">The sequence shown here is derived from an EMBL/GenBank/DDBJ whole genome shotgun (WGS) entry which is preliminary data.</text>
</comment>
<protein>
    <recommendedName>
        <fullName evidence="4">Phosphatidylglycerol/phosphatidylinositol transfer protein</fullName>
    </recommendedName>
</protein>
<evidence type="ECO:0000256" key="7">
    <source>
        <dbReference type="ARBA" id="ARBA00023055"/>
    </source>
</evidence>
<feature type="signal peptide" evidence="8">
    <location>
        <begin position="1"/>
        <end position="20"/>
    </location>
</feature>
<evidence type="ECO:0000313" key="11">
    <source>
        <dbReference type="Proteomes" id="UP000298061"/>
    </source>
</evidence>
<dbReference type="PANTHER" id="PTHR11306">
    <property type="entry name" value="NIEMANN PICK TYPE C2 PROTEIN NPC2-RELATED"/>
    <property type="match status" value="1"/>
</dbReference>
<proteinExistence type="inferred from homology"/>
<dbReference type="GO" id="GO:0032366">
    <property type="term" value="P:intracellular sterol transport"/>
    <property type="evidence" value="ECO:0007669"/>
    <property type="project" value="InterPro"/>
</dbReference>
<keyword evidence="11" id="KW-1185">Reference proteome</keyword>
<sequence length="178" mass="19249">MARLSFLSLLAFTALGVAQAGPLVAQNPLITQDAPVRTMQGWSWKDCGLPDDVVQVQSIVVSPDPPQPGQNLTVTVKATATETVEEGASADVTVKLGLVKLLSKSFDLCDEARNANVSVQCPIEKGDYEVTHIVALPNEIPRAKFSVSAQGYTVDDENLFCVNLQVDFMKNPFPKFGW</sequence>
<dbReference type="AlphaFoldDB" id="A0A4Z0ACU0"/>
<evidence type="ECO:0000313" key="10">
    <source>
        <dbReference type="EMBL" id="TFY83588.1"/>
    </source>
</evidence>
<comment type="subunit">
    <text evidence="3">Monomer.</text>
</comment>
<evidence type="ECO:0000256" key="1">
    <source>
        <dbReference type="ARBA" id="ARBA00002053"/>
    </source>
</evidence>
<comment type="function">
    <text evidence="1">Catalyzes the intermembrane transfer of phosphatidylglycerol and phosphatidylinositol.</text>
</comment>
<feature type="chain" id="PRO_5021422991" description="Phosphatidylglycerol/phosphatidylinositol transfer protein" evidence="8">
    <location>
        <begin position="21"/>
        <end position="178"/>
    </location>
</feature>
<evidence type="ECO:0000259" key="9">
    <source>
        <dbReference type="SMART" id="SM00737"/>
    </source>
</evidence>
<comment type="similarity">
    <text evidence="2">Belongs to the NPC2 family.</text>
</comment>
<dbReference type="FunFam" id="2.70.220.10:FF:000002">
    <property type="entry name" value="Phosphatidylglycerol/phosphatidylinositol transfer protein"/>
    <property type="match status" value="1"/>
</dbReference>
<evidence type="ECO:0000256" key="4">
    <source>
        <dbReference type="ARBA" id="ARBA00016056"/>
    </source>
</evidence>
<dbReference type="GO" id="GO:0032934">
    <property type="term" value="F:sterol binding"/>
    <property type="evidence" value="ECO:0007669"/>
    <property type="project" value="InterPro"/>
</dbReference>
<dbReference type="PANTHER" id="PTHR11306:SF0">
    <property type="entry name" value="PHOSPHATIDYLGLYCEROL_PHOSPHATIDYLINOSITOL TRANSFER PROTEIN"/>
    <property type="match status" value="1"/>
</dbReference>
<keyword evidence="6 8" id="KW-0732">Signal</keyword>
<name>A0A4Z0ACU0_9AGAM</name>
<dbReference type="EMBL" id="SFCI01000020">
    <property type="protein sequence ID" value="TFY83588.1"/>
    <property type="molecule type" value="Genomic_DNA"/>
</dbReference>
<dbReference type="InterPro" id="IPR033917">
    <property type="entry name" value="ML_PG-PI_TP"/>
</dbReference>
<evidence type="ECO:0000256" key="3">
    <source>
        <dbReference type="ARBA" id="ARBA00011245"/>
    </source>
</evidence>
<gene>
    <name evidence="10" type="ORF">EWM64_g417</name>
</gene>
<dbReference type="InterPro" id="IPR039670">
    <property type="entry name" value="NPC2-like"/>
</dbReference>
<dbReference type="Proteomes" id="UP000298061">
    <property type="component" value="Unassembled WGS sequence"/>
</dbReference>
<keyword evidence="7" id="KW-0445">Lipid transport</keyword>
<evidence type="ECO:0000256" key="6">
    <source>
        <dbReference type="ARBA" id="ARBA00022729"/>
    </source>
</evidence>